<dbReference type="EMBL" id="LR877156">
    <property type="protein sequence ID" value="CAD2218979.1"/>
    <property type="molecule type" value="Genomic_DNA"/>
</dbReference>
<sequence>MNQLEYFVGSSEAGRADVIRYLRLLRDLDFRIDYHLSCIRALPSLSPNPESTRKRSRPDSHHDAPPQTANVAEQFSYHKTLALRHSRERNIIAAELLERSKELKTSLTSRNVHLNQILEEKK</sequence>
<feature type="compositionally biased region" description="Basic and acidic residues" evidence="1">
    <location>
        <begin position="51"/>
        <end position="64"/>
    </location>
</feature>
<evidence type="ECO:0000313" key="2">
    <source>
        <dbReference type="EMBL" id="CAD2218979.1"/>
    </source>
</evidence>
<organism evidence="2 3">
    <name type="scientific">Angomonas deanei</name>
    <dbReference type="NCBI Taxonomy" id="59799"/>
    <lineage>
        <taxon>Eukaryota</taxon>
        <taxon>Discoba</taxon>
        <taxon>Euglenozoa</taxon>
        <taxon>Kinetoplastea</taxon>
        <taxon>Metakinetoplastina</taxon>
        <taxon>Trypanosomatida</taxon>
        <taxon>Trypanosomatidae</taxon>
        <taxon>Strigomonadinae</taxon>
        <taxon>Angomonas</taxon>
    </lineage>
</organism>
<proteinExistence type="predicted"/>
<reference evidence="2 3" key="1">
    <citation type="submission" date="2020-08" db="EMBL/GenBank/DDBJ databases">
        <authorList>
            <person name="Newling K."/>
            <person name="Davey J."/>
            <person name="Forrester S."/>
        </authorList>
    </citation>
    <scope>NUCLEOTIDE SEQUENCE [LARGE SCALE GENOMIC DNA]</scope>
    <source>
        <strain evidence="3">Crithidia deanei Carvalho (ATCC PRA-265)</strain>
    </source>
</reference>
<dbReference type="VEuPathDB" id="TriTrypDB:ADEAN_000647200"/>
<dbReference type="Proteomes" id="UP000515908">
    <property type="component" value="Chromosome 12"/>
</dbReference>
<feature type="region of interest" description="Disordered" evidence="1">
    <location>
        <begin position="42"/>
        <end position="71"/>
    </location>
</feature>
<evidence type="ECO:0000256" key="1">
    <source>
        <dbReference type="SAM" id="MobiDB-lite"/>
    </source>
</evidence>
<evidence type="ECO:0000313" key="3">
    <source>
        <dbReference type="Proteomes" id="UP000515908"/>
    </source>
</evidence>
<name>A0A7G2CHT6_9TRYP</name>
<protein>
    <submittedName>
        <fullName evidence="2">Uncharacterized protein</fullName>
    </submittedName>
</protein>
<gene>
    <name evidence="2" type="ORF">ADEAN_000647200</name>
</gene>
<dbReference type="AlphaFoldDB" id="A0A7G2CHT6"/>
<accession>A0A7G2CHT6</accession>
<keyword evidence="3" id="KW-1185">Reference proteome</keyword>